<evidence type="ECO:0000313" key="2">
    <source>
        <dbReference type="EMBL" id="CUS14142.1"/>
    </source>
</evidence>
<dbReference type="EMBL" id="LN890962">
    <property type="protein sequence ID" value="CUS14142.1"/>
    <property type="molecule type" value="Genomic_DNA"/>
</dbReference>
<proteinExistence type="predicted"/>
<reference evidence="2" key="1">
    <citation type="submission" date="2015-10" db="EMBL/GenBank/DDBJ databases">
        <authorList>
            <person name="Regsiter A."/>
            <person name="william w."/>
        </authorList>
    </citation>
    <scope>NUCLEOTIDE SEQUENCE</scope>
    <source>
        <strain evidence="2">Montdore</strain>
    </source>
</reference>
<keyword evidence="3" id="KW-1185">Reference proteome</keyword>
<evidence type="ECO:0000313" key="3">
    <source>
        <dbReference type="Proteomes" id="UP001412239"/>
    </source>
</evidence>
<dbReference type="Proteomes" id="UP001412239">
    <property type="component" value="Unassembled WGS sequence"/>
</dbReference>
<dbReference type="AlphaFoldDB" id="A0A292Q2S3"/>
<accession>A0A292Q2S3</accession>
<organism evidence="2 3">
    <name type="scientific">Tuber aestivum</name>
    <name type="common">summer truffle</name>
    <dbReference type="NCBI Taxonomy" id="59557"/>
    <lineage>
        <taxon>Eukaryota</taxon>
        <taxon>Fungi</taxon>
        <taxon>Dikarya</taxon>
        <taxon>Ascomycota</taxon>
        <taxon>Pezizomycotina</taxon>
        <taxon>Pezizomycetes</taxon>
        <taxon>Pezizales</taxon>
        <taxon>Tuberaceae</taxon>
        <taxon>Tuber</taxon>
    </lineage>
</organism>
<feature type="region of interest" description="Disordered" evidence="1">
    <location>
        <begin position="82"/>
        <end position="111"/>
    </location>
</feature>
<evidence type="ECO:0000256" key="1">
    <source>
        <dbReference type="SAM" id="MobiDB-lite"/>
    </source>
</evidence>
<name>A0A292Q2S3_9PEZI</name>
<protein>
    <submittedName>
        <fullName evidence="2">Uncharacterized protein</fullName>
    </submittedName>
</protein>
<sequence length="111" mass="11893">MPELYLTGVPGKNSPAGQHLGSRRLVLSTKPLVSLGTGARRIADLAVAPRLSALLAIPLNQICFLSLLGIDMLLTFRLISGTAPPPKPAFARPAQRREISRRRSLTLPSTS</sequence>
<gene>
    <name evidence="2" type="ORF">GSTUAT00001871001</name>
</gene>
<feature type="non-terminal residue" evidence="2">
    <location>
        <position position="111"/>
    </location>
</feature>